<evidence type="ECO:0008006" key="3">
    <source>
        <dbReference type="Google" id="ProtNLM"/>
    </source>
</evidence>
<evidence type="ECO:0000313" key="1">
    <source>
        <dbReference type="EMBL" id="RIH64997.1"/>
    </source>
</evidence>
<dbReference type="AlphaFoldDB" id="A0A399D076"/>
<dbReference type="EMBL" id="QWET01000007">
    <property type="protein sequence ID" value="RIH64997.1"/>
    <property type="molecule type" value="Genomic_DNA"/>
</dbReference>
<accession>A0A399D076</accession>
<comment type="caution">
    <text evidence="1">The sequence shown here is derived from an EMBL/GenBank/DDBJ whole genome shotgun (WGS) entry which is preliminary data.</text>
</comment>
<sequence>MRRFLVIIVFFFVAGSVFAQGYKQSAGIRASWASPGLEYRYYTGEQHSFRGLLAIRNRGLQLHALSEFYQYDLFSFSYQLVFFYGAGVHAGFESWDEISEVNEQRRAETRSAFLAGVDGVVGVEYLFYEAPVKLGIEVKPYLDFFGKNGFDVYLPDFALTVRYLF</sequence>
<proteinExistence type="predicted"/>
<reference evidence="1 2" key="1">
    <citation type="journal article" date="2015" name="Int. J. Syst. Evol. Microbiol.">
        <title>Mariniphaga sediminis sp. nov., isolated from coastal sediment.</title>
        <authorList>
            <person name="Wang F.Q."/>
            <person name="Shen Q.Y."/>
            <person name="Chen G.J."/>
            <person name="Du Z.J."/>
        </authorList>
    </citation>
    <scope>NUCLEOTIDE SEQUENCE [LARGE SCALE GENOMIC DNA]</scope>
    <source>
        <strain evidence="1 2">SY21</strain>
    </source>
</reference>
<dbReference type="RefSeq" id="WP_119349922.1">
    <property type="nucleotide sequence ID" value="NZ_QWET01000007.1"/>
</dbReference>
<keyword evidence="2" id="KW-1185">Reference proteome</keyword>
<name>A0A399D076_9BACT</name>
<dbReference type="OrthoDB" id="981167at2"/>
<dbReference type="Proteomes" id="UP000266441">
    <property type="component" value="Unassembled WGS sequence"/>
</dbReference>
<protein>
    <recommendedName>
        <fullName evidence="3">DUF3575 domain-containing protein</fullName>
    </recommendedName>
</protein>
<evidence type="ECO:0000313" key="2">
    <source>
        <dbReference type="Proteomes" id="UP000266441"/>
    </source>
</evidence>
<organism evidence="1 2">
    <name type="scientific">Mariniphaga sediminis</name>
    <dbReference type="NCBI Taxonomy" id="1628158"/>
    <lineage>
        <taxon>Bacteria</taxon>
        <taxon>Pseudomonadati</taxon>
        <taxon>Bacteroidota</taxon>
        <taxon>Bacteroidia</taxon>
        <taxon>Marinilabiliales</taxon>
        <taxon>Prolixibacteraceae</taxon>
        <taxon>Mariniphaga</taxon>
    </lineage>
</organism>
<gene>
    <name evidence="1" type="ORF">D1164_10420</name>
</gene>